<dbReference type="EMBL" id="CM043790">
    <property type="protein sequence ID" value="KAI4825938.1"/>
    <property type="molecule type" value="Genomic_DNA"/>
</dbReference>
<reference evidence="1" key="1">
    <citation type="submission" date="2022-05" db="EMBL/GenBank/DDBJ databases">
        <title>Chromosome-level genome of Chaenocephalus aceratus.</title>
        <authorList>
            <person name="Park H."/>
        </authorList>
    </citation>
    <scope>NUCLEOTIDE SEQUENCE</scope>
    <source>
        <strain evidence="1">KU_202001</strain>
    </source>
</reference>
<dbReference type="Proteomes" id="UP001057452">
    <property type="component" value="Chromosome 6"/>
</dbReference>
<gene>
    <name evidence="1" type="ORF">KUCAC02_021598</name>
</gene>
<proteinExistence type="predicted"/>
<protein>
    <submittedName>
        <fullName evidence="1">Uncharacterized protein</fullName>
    </submittedName>
</protein>
<evidence type="ECO:0000313" key="2">
    <source>
        <dbReference type="Proteomes" id="UP001057452"/>
    </source>
</evidence>
<comment type="caution">
    <text evidence="1">The sequence shown here is derived from an EMBL/GenBank/DDBJ whole genome shotgun (WGS) entry which is preliminary data.</text>
</comment>
<name>A0ACB9XHZ2_CHAAC</name>
<organism evidence="1 2">
    <name type="scientific">Chaenocephalus aceratus</name>
    <name type="common">Blackfin icefish</name>
    <name type="synonym">Chaenichthys aceratus</name>
    <dbReference type="NCBI Taxonomy" id="36190"/>
    <lineage>
        <taxon>Eukaryota</taxon>
        <taxon>Metazoa</taxon>
        <taxon>Chordata</taxon>
        <taxon>Craniata</taxon>
        <taxon>Vertebrata</taxon>
        <taxon>Euteleostomi</taxon>
        <taxon>Actinopterygii</taxon>
        <taxon>Neopterygii</taxon>
        <taxon>Teleostei</taxon>
        <taxon>Neoteleostei</taxon>
        <taxon>Acanthomorphata</taxon>
        <taxon>Eupercaria</taxon>
        <taxon>Perciformes</taxon>
        <taxon>Notothenioidei</taxon>
        <taxon>Channichthyidae</taxon>
        <taxon>Chaenocephalus</taxon>
    </lineage>
</organism>
<keyword evidence="2" id="KW-1185">Reference proteome</keyword>
<accession>A0ACB9XHZ2</accession>
<evidence type="ECO:0000313" key="1">
    <source>
        <dbReference type="EMBL" id="KAI4825938.1"/>
    </source>
</evidence>
<sequence length="192" mass="21070">MELQISPQISPGELKKKVSIMSLPECSICYNTYDNVFKTPKHLDCTHTFCLKCLSRLMAVSLSDQEDYGGSPRLLCPFCRHPTTLPEQGPPHPHHQPRGPLQAAQPPAARGAGVAGGPSAFCICIDIGASKAIDAPIQTGPRTYGLQDRLADWNRLPNWLEGLLLQGLLLQGLLPVLYLLLFVVVLFILSRF</sequence>